<feature type="domain" description="PiggyBac transposable element-derived protein" evidence="1">
    <location>
        <begin position="20"/>
        <end position="121"/>
    </location>
</feature>
<reference evidence="2" key="1">
    <citation type="journal article" date="2021" name="Sci. Rep.">
        <title>Diploid genomic architecture of Nitzschia inconspicua, an elite biomass production diatom.</title>
        <authorList>
            <person name="Oliver A."/>
            <person name="Podell S."/>
            <person name="Pinowska A."/>
            <person name="Traller J.C."/>
            <person name="Smith S.R."/>
            <person name="McClure R."/>
            <person name="Beliaev A."/>
            <person name="Bohutskyi P."/>
            <person name="Hill E.A."/>
            <person name="Rabines A."/>
            <person name="Zheng H."/>
            <person name="Allen L.Z."/>
            <person name="Kuo A."/>
            <person name="Grigoriev I.V."/>
            <person name="Allen A.E."/>
            <person name="Hazlebeck D."/>
            <person name="Allen E.E."/>
        </authorList>
    </citation>
    <scope>NUCLEOTIDE SEQUENCE</scope>
    <source>
        <strain evidence="2">Hildebrandi</strain>
    </source>
</reference>
<sequence length="290" mass="34088">MDRFGTCYHFELPNGFPPTAQTMIEVFLPDEVLDKWVTSTNAYIESKVPSVRRQKEITRPDILRFMATVQYMALAELPNKNDYWPSTLGGEWADFLPNHPAIQLDRSRFDYLWHFFHTSYTAGAPVDTVANEDSDEEILRWQYDLEEDEEDEDLLSQIYNVEEAKPSWYSSVEEFIDHVNKTSQKLCKNPSWQNSNDEILKTFHGGRFAPPYTMTPRFRCRRTWMIMWLHCLDVCRVNSYIIAREKEKRGDRLWLVQDWIRALNKRAFFVETQRTNTAIAASPPTGSHGK</sequence>
<dbReference type="Proteomes" id="UP000693970">
    <property type="component" value="Unassembled WGS sequence"/>
</dbReference>
<dbReference type="InterPro" id="IPR029526">
    <property type="entry name" value="PGBD"/>
</dbReference>
<dbReference type="AlphaFoldDB" id="A0A9K3PYZ0"/>
<reference evidence="2" key="2">
    <citation type="submission" date="2021-04" db="EMBL/GenBank/DDBJ databases">
        <authorList>
            <person name="Podell S."/>
        </authorList>
    </citation>
    <scope>NUCLEOTIDE SEQUENCE</scope>
    <source>
        <strain evidence="2">Hildebrandi</strain>
    </source>
</reference>
<evidence type="ECO:0000313" key="3">
    <source>
        <dbReference type="Proteomes" id="UP000693970"/>
    </source>
</evidence>
<organism evidence="2 3">
    <name type="scientific">Nitzschia inconspicua</name>
    <dbReference type="NCBI Taxonomy" id="303405"/>
    <lineage>
        <taxon>Eukaryota</taxon>
        <taxon>Sar</taxon>
        <taxon>Stramenopiles</taxon>
        <taxon>Ochrophyta</taxon>
        <taxon>Bacillariophyta</taxon>
        <taxon>Bacillariophyceae</taxon>
        <taxon>Bacillariophycidae</taxon>
        <taxon>Bacillariales</taxon>
        <taxon>Bacillariaceae</taxon>
        <taxon>Nitzschia</taxon>
    </lineage>
</organism>
<dbReference type="EMBL" id="JAGRRH010000009">
    <property type="protein sequence ID" value="KAG7364661.1"/>
    <property type="molecule type" value="Genomic_DNA"/>
</dbReference>
<keyword evidence="3" id="KW-1185">Reference proteome</keyword>
<evidence type="ECO:0000259" key="1">
    <source>
        <dbReference type="Pfam" id="PF13843"/>
    </source>
</evidence>
<accession>A0A9K3PYZ0</accession>
<evidence type="ECO:0000313" key="2">
    <source>
        <dbReference type="EMBL" id="KAG7364661.1"/>
    </source>
</evidence>
<dbReference type="Pfam" id="PF13843">
    <property type="entry name" value="DDE_Tnp_1_7"/>
    <property type="match status" value="1"/>
</dbReference>
<comment type="caution">
    <text evidence="2">The sequence shown here is derived from an EMBL/GenBank/DDBJ whole genome shotgun (WGS) entry which is preliminary data.</text>
</comment>
<name>A0A9K3PYZ0_9STRA</name>
<proteinExistence type="predicted"/>
<gene>
    <name evidence="2" type="ORF">IV203_037863</name>
</gene>
<protein>
    <submittedName>
        <fullName evidence="2">Transposase IS4</fullName>
    </submittedName>
</protein>
<dbReference type="OrthoDB" id="5876240at2759"/>